<dbReference type="Proteomes" id="UP000887579">
    <property type="component" value="Unplaced"/>
</dbReference>
<organism evidence="1 2">
    <name type="scientific">Panagrolaimus sp. ES5</name>
    <dbReference type="NCBI Taxonomy" id="591445"/>
    <lineage>
        <taxon>Eukaryota</taxon>
        <taxon>Metazoa</taxon>
        <taxon>Ecdysozoa</taxon>
        <taxon>Nematoda</taxon>
        <taxon>Chromadorea</taxon>
        <taxon>Rhabditida</taxon>
        <taxon>Tylenchina</taxon>
        <taxon>Panagrolaimomorpha</taxon>
        <taxon>Panagrolaimoidea</taxon>
        <taxon>Panagrolaimidae</taxon>
        <taxon>Panagrolaimus</taxon>
    </lineage>
</organism>
<accession>A0AC34FFN6</accession>
<name>A0AC34FFN6_9BILA</name>
<evidence type="ECO:0000313" key="2">
    <source>
        <dbReference type="WBParaSite" id="ES5_v2.g16219.t1"/>
    </source>
</evidence>
<evidence type="ECO:0000313" key="1">
    <source>
        <dbReference type="Proteomes" id="UP000887579"/>
    </source>
</evidence>
<reference evidence="2" key="1">
    <citation type="submission" date="2022-11" db="UniProtKB">
        <authorList>
            <consortium name="WormBaseParasite"/>
        </authorList>
    </citation>
    <scope>IDENTIFICATION</scope>
</reference>
<protein>
    <submittedName>
        <fullName evidence="2">LIM zinc-binding domain-containing protein</fullName>
    </submittedName>
</protein>
<proteinExistence type="predicted"/>
<sequence>MEVPSNESFLKLERPINTSLLHEFGAGAPCKTCSNCPGLNLHYWRKICTACFCKLDDHDIPKFEHKGCDIVICSLFGSKHHHNHFISENDSTLRHASRDWSTLDGSESNTSVQTALGPEIPFETVFRRDSSTTTATSSTGAENARSIAYSWEPPVILAKNDNSTTTPSTTNMMMTMKEEQTQTIPSTTIVDVNKNEEAKRNFNQLISDAKEKHFGIAKAIQCNYPSFNSPLSSSHTADNQTKQQQQHLVDHVENQHISSDSVKHQQQQHVQHSIDIEEYQSRTKTTAKQCCEKCGDKLKSGEIGIITPHGKDKEIFHQDCFRCSDCDKLLSDLLYFFKDSKYLCGRHFGDSHFPRCSACDELILTREYTEANGQAFHNEHFCCSRCDVPLGGMKYVQVENEQLCFECHNKYFSHRCNTCKKMIQPDETRLSHKGVYILSQ</sequence>
<dbReference type="WBParaSite" id="ES5_v2.g16219.t1">
    <property type="protein sequence ID" value="ES5_v2.g16219.t1"/>
    <property type="gene ID" value="ES5_v2.g16219"/>
</dbReference>